<keyword evidence="9" id="KW-0472">Membrane</keyword>
<evidence type="ECO:0000256" key="3">
    <source>
        <dbReference type="ARBA" id="ARBA00020392"/>
    </source>
</evidence>
<keyword evidence="13" id="KW-1185">Reference proteome</keyword>
<evidence type="ECO:0000256" key="1">
    <source>
        <dbReference type="ARBA" id="ARBA00004413"/>
    </source>
</evidence>
<keyword evidence="6" id="KW-0145">Chemotaxis</keyword>
<dbReference type="GO" id="GO:0005886">
    <property type="term" value="C:plasma membrane"/>
    <property type="evidence" value="ECO:0007669"/>
    <property type="project" value="UniProtKB-SubCell"/>
</dbReference>
<reference evidence="12 13" key="1">
    <citation type="submission" date="2018-12" db="EMBL/GenBank/DDBJ databases">
        <authorList>
            <person name="Yang Y."/>
        </authorList>
    </citation>
    <scope>NUCLEOTIDE SEQUENCE [LARGE SCALE GENOMIC DNA]</scope>
    <source>
        <strain evidence="12 13">L-25-5w-1</strain>
    </source>
</reference>
<evidence type="ECO:0000256" key="4">
    <source>
        <dbReference type="ARBA" id="ARBA00022448"/>
    </source>
</evidence>
<feature type="coiled-coil region" evidence="11">
    <location>
        <begin position="7"/>
        <end position="52"/>
    </location>
</feature>
<evidence type="ECO:0000256" key="7">
    <source>
        <dbReference type="ARBA" id="ARBA00022795"/>
    </source>
</evidence>
<dbReference type="Proteomes" id="UP000277007">
    <property type="component" value="Unassembled WGS sequence"/>
</dbReference>
<keyword evidence="7" id="KW-1005">Bacterial flagellum biogenesis</keyword>
<comment type="similarity">
    <text evidence="2">Belongs to the FliJ family.</text>
</comment>
<evidence type="ECO:0000256" key="8">
    <source>
        <dbReference type="ARBA" id="ARBA00022927"/>
    </source>
</evidence>
<dbReference type="RefSeq" id="WP_126617905.1">
    <property type="nucleotide sequence ID" value="NZ_JBHUCY010000025.1"/>
</dbReference>
<keyword evidence="5" id="KW-1003">Cell membrane</keyword>
<evidence type="ECO:0000313" key="12">
    <source>
        <dbReference type="EMBL" id="RTR17642.1"/>
    </source>
</evidence>
<dbReference type="InterPro" id="IPR053716">
    <property type="entry name" value="Flag_assembly_chemotaxis_eff"/>
</dbReference>
<keyword evidence="4" id="KW-0813">Transport</keyword>
<dbReference type="Gene3D" id="1.10.287.1700">
    <property type="match status" value="1"/>
</dbReference>
<dbReference type="GO" id="GO:0044781">
    <property type="term" value="P:bacterial-type flagellum organization"/>
    <property type="evidence" value="ECO:0007669"/>
    <property type="project" value="UniProtKB-KW"/>
</dbReference>
<gene>
    <name evidence="12" type="ORF">EJ903_17725</name>
</gene>
<sequence>MSLKTIIRLQKLQLDEKRRVLAELQNLGDRLRAEIERLKEEIAQEQATARENFAVSFTYANFAQAALERGRKLGESLAQVEVQISVATDQMAEAYQELKRYELAEEERIKREKHKLKRKEAEMLDETALIGFRRRQAEEEMYEKDQ</sequence>
<feature type="coiled-coil region" evidence="11">
    <location>
        <begin position="77"/>
        <end position="126"/>
    </location>
</feature>
<evidence type="ECO:0000256" key="6">
    <source>
        <dbReference type="ARBA" id="ARBA00022500"/>
    </source>
</evidence>
<proteinExistence type="inferred from homology"/>
<dbReference type="GO" id="GO:0009288">
    <property type="term" value="C:bacterial-type flagellum"/>
    <property type="evidence" value="ECO:0007669"/>
    <property type="project" value="InterPro"/>
</dbReference>
<comment type="subcellular location">
    <subcellularLocation>
        <location evidence="1">Cell membrane</location>
        <topology evidence="1">Peripheral membrane protein</topology>
        <orientation evidence="1">Cytoplasmic side</orientation>
    </subcellularLocation>
</comment>
<dbReference type="GO" id="GO:0006935">
    <property type="term" value="P:chemotaxis"/>
    <property type="evidence" value="ECO:0007669"/>
    <property type="project" value="UniProtKB-KW"/>
</dbReference>
<dbReference type="AlphaFoldDB" id="A0A3S0R7A7"/>
<evidence type="ECO:0000256" key="2">
    <source>
        <dbReference type="ARBA" id="ARBA00010004"/>
    </source>
</evidence>
<keyword evidence="8" id="KW-0653">Protein transport</keyword>
<dbReference type="EMBL" id="RXMA01000018">
    <property type="protein sequence ID" value="RTR17642.1"/>
    <property type="molecule type" value="Genomic_DNA"/>
</dbReference>
<dbReference type="GO" id="GO:0071973">
    <property type="term" value="P:bacterial-type flagellum-dependent cell motility"/>
    <property type="evidence" value="ECO:0007669"/>
    <property type="project" value="InterPro"/>
</dbReference>
<organism evidence="12 13">
    <name type="scientific">Azospirillum griseum</name>
    <dbReference type="NCBI Taxonomy" id="2496639"/>
    <lineage>
        <taxon>Bacteria</taxon>
        <taxon>Pseudomonadati</taxon>
        <taxon>Pseudomonadota</taxon>
        <taxon>Alphaproteobacteria</taxon>
        <taxon>Rhodospirillales</taxon>
        <taxon>Azospirillaceae</taxon>
        <taxon>Azospirillum</taxon>
    </lineage>
</organism>
<accession>A0A3S0R7A7</accession>
<protein>
    <recommendedName>
        <fullName evidence="3">Flagellar FliJ protein</fullName>
    </recommendedName>
</protein>
<dbReference type="OrthoDB" id="7273723at2"/>
<evidence type="ECO:0000256" key="5">
    <source>
        <dbReference type="ARBA" id="ARBA00022475"/>
    </source>
</evidence>
<name>A0A3S0R7A7_9PROT</name>
<keyword evidence="11" id="KW-0175">Coiled coil</keyword>
<evidence type="ECO:0000256" key="11">
    <source>
        <dbReference type="SAM" id="Coils"/>
    </source>
</evidence>
<dbReference type="GO" id="GO:0015031">
    <property type="term" value="P:protein transport"/>
    <property type="evidence" value="ECO:0007669"/>
    <property type="project" value="UniProtKB-KW"/>
</dbReference>
<evidence type="ECO:0000313" key="13">
    <source>
        <dbReference type="Proteomes" id="UP000277007"/>
    </source>
</evidence>
<dbReference type="Pfam" id="PF02050">
    <property type="entry name" value="FliJ"/>
    <property type="match status" value="1"/>
</dbReference>
<evidence type="ECO:0000256" key="9">
    <source>
        <dbReference type="ARBA" id="ARBA00023136"/>
    </source>
</evidence>
<evidence type="ECO:0000256" key="10">
    <source>
        <dbReference type="ARBA" id="ARBA00023225"/>
    </source>
</evidence>
<dbReference type="InterPro" id="IPR012823">
    <property type="entry name" value="Flagell_FliJ"/>
</dbReference>
<comment type="caution">
    <text evidence="12">The sequence shown here is derived from an EMBL/GenBank/DDBJ whole genome shotgun (WGS) entry which is preliminary data.</text>
</comment>
<keyword evidence="10" id="KW-1006">Bacterial flagellum protein export</keyword>